<name>A0AAW0QBY7_9PEZI</name>
<feature type="region of interest" description="Disordered" evidence="1">
    <location>
        <begin position="139"/>
        <end position="174"/>
    </location>
</feature>
<reference evidence="2 3" key="1">
    <citation type="submission" date="2023-01" db="EMBL/GenBank/DDBJ databases">
        <title>Analysis of 21 Apiospora genomes using comparative genomics revels a genus with tremendous synthesis potential of carbohydrate active enzymes and secondary metabolites.</title>
        <authorList>
            <person name="Sorensen T."/>
        </authorList>
    </citation>
    <scope>NUCLEOTIDE SEQUENCE [LARGE SCALE GENOMIC DNA]</scope>
    <source>
        <strain evidence="2 3">CBS 117206</strain>
    </source>
</reference>
<protein>
    <submittedName>
        <fullName evidence="2">Uncharacterized protein</fullName>
    </submittedName>
</protein>
<accession>A0AAW0QBY7</accession>
<comment type="caution">
    <text evidence="2">The sequence shown here is derived from an EMBL/GenBank/DDBJ whole genome shotgun (WGS) entry which is preliminary data.</text>
</comment>
<sequence>MDSASQLELELPPVPPSLMDGLRDASFDFASFAIYNLAGNVTDARLAEIANIPQEQWEEAGMDNHCVKPATPTANFAGKSLEDVITAHITTAHQDITPGEDGSTDEASWWPYVFIVVTNDKIEDHGLLLVYIKNPFAEPATETSGGAGKDRDGVDNEDGNDDDDADEEDEEKPEFAKFFFKSENMYKILAGICLRDEDIEELQADYEMDE</sequence>
<organism evidence="2 3">
    <name type="scientific">Apiospora kogelbergensis</name>
    <dbReference type="NCBI Taxonomy" id="1337665"/>
    <lineage>
        <taxon>Eukaryota</taxon>
        <taxon>Fungi</taxon>
        <taxon>Dikarya</taxon>
        <taxon>Ascomycota</taxon>
        <taxon>Pezizomycotina</taxon>
        <taxon>Sordariomycetes</taxon>
        <taxon>Xylariomycetidae</taxon>
        <taxon>Amphisphaeriales</taxon>
        <taxon>Apiosporaceae</taxon>
        <taxon>Apiospora</taxon>
    </lineage>
</organism>
<gene>
    <name evidence="2" type="ORF">PG999_010531</name>
</gene>
<proteinExistence type="predicted"/>
<dbReference type="AlphaFoldDB" id="A0AAW0QBY7"/>
<keyword evidence="3" id="KW-1185">Reference proteome</keyword>
<evidence type="ECO:0000313" key="2">
    <source>
        <dbReference type="EMBL" id="KAK8100157.1"/>
    </source>
</evidence>
<evidence type="ECO:0000256" key="1">
    <source>
        <dbReference type="SAM" id="MobiDB-lite"/>
    </source>
</evidence>
<dbReference type="EMBL" id="JAQQWP010000009">
    <property type="protein sequence ID" value="KAK8100157.1"/>
    <property type="molecule type" value="Genomic_DNA"/>
</dbReference>
<feature type="compositionally biased region" description="Acidic residues" evidence="1">
    <location>
        <begin position="155"/>
        <end position="172"/>
    </location>
</feature>
<evidence type="ECO:0000313" key="3">
    <source>
        <dbReference type="Proteomes" id="UP001392437"/>
    </source>
</evidence>
<dbReference type="Proteomes" id="UP001392437">
    <property type="component" value="Unassembled WGS sequence"/>
</dbReference>